<dbReference type="PIRSF" id="PIRSF002764">
    <property type="entry name" value="CcmB"/>
    <property type="match status" value="1"/>
</dbReference>
<evidence type="ECO:0000256" key="4">
    <source>
        <dbReference type="ARBA" id="ARBA00016452"/>
    </source>
</evidence>
<evidence type="ECO:0000256" key="7">
    <source>
        <dbReference type="ARBA" id="ARBA00022519"/>
    </source>
</evidence>
<evidence type="ECO:0000256" key="13">
    <source>
        <dbReference type="SAM" id="Phobius"/>
    </source>
</evidence>
<dbReference type="PANTHER" id="PTHR30070:SF1">
    <property type="entry name" value="CYTOCHROME C BIOGENESIS B-RELATED"/>
    <property type="match status" value="1"/>
</dbReference>
<dbReference type="GO" id="GO:0005886">
    <property type="term" value="C:plasma membrane"/>
    <property type="evidence" value="ECO:0007669"/>
    <property type="project" value="UniProtKB-SubCell"/>
</dbReference>
<evidence type="ECO:0000256" key="8">
    <source>
        <dbReference type="ARBA" id="ARBA00022692"/>
    </source>
</evidence>
<organism evidence="14 15">
    <name type="scientific">Legionella bozemanae</name>
    <name type="common">Fluoribacter bozemanae</name>
    <dbReference type="NCBI Taxonomy" id="447"/>
    <lineage>
        <taxon>Bacteria</taxon>
        <taxon>Pseudomonadati</taxon>
        <taxon>Pseudomonadota</taxon>
        <taxon>Gammaproteobacteria</taxon>
        <taxon>Legionellales</taxon>
        <taxon>Legionellaceae</taxon>
        <taxon>Legionella</taxon>
    </lineage>
</organism>
<proteinExistence type="inferred from homology"/>
<feature type="transmembrane region" description="Helical" evidence="13">
    <location>
        <begin position="23"/>
        <end position="43"/>
    </location>
</feature>
<evidence type="ECO:0000256" key="9">
    <source>
        <dbReference type="ARBA" id="ARBA00022748"/>
    </source>
</evidence>
<dbReference type="OrthoDB" id="9799895at2"/>
<reference evidence="14 15" key="1">
    <citation type="submission" date="2015-11" db="EMBL/GenBank/DDBJ databases">
        <title>Genomic analysis of 38 Legionella species identifies large and diverse effector repertoires.</title>
        <authorList>
            <person name="Burstein D."/>
            <person name="Amaro F."/>
            <person name="Zusman T."/>
            <person name="Lifshitz Z."/>
            <person name="Cohen O."/>
            <person name="Gilbert J.A."/>
            <person name="Pupko T."/>
            <person name="Shuman H.A."/>
            <person name="Segal G."/>
        </authorList>
    </citation>
    <scope>NUCLEOTIDE SEQUENCE [LARGE SCALE GENOMIC DNA]</scope>
    <source>
        <strain evidence="14 15">WIGA</strain>
    </source>
</reference>
<comment type="function">
    <text evidence="1 12">Required for the export of heme to the periplasm for the biogenesis of c-type cytochromes.</text>
</comment>
<evidence type="ECO:0000256" key="1">
    <source>
        <dbReference type="ARBA" id="ARBA00002442"/>
    </source>
</evidence>
<keyword evidence="9 12" id="KW-0201">Cytochrome c-type biogenesis</keyword>
<dbReference type="InterPro" id="IPR003544">
    <property type="entry name" value="Cyt_c_biogenesis_CcmB"/>
</dbReference>
<protein>
    <recommendedName>
        <fullName evidence="4 12">Heme exporter protein B</fullName>
    </recommendedName>
</protein>
<dbReference type="RefSeq" id="WP_058458148.1">
    <property type="nucleotide sequence ID" value="NZ_CAAAIY010000009.1"/>
</dbReference>
<feature type="transmembrane region" description="Helical" evidence="13">
    <location>
        <begin position="133"/>
        <end position="157"/>
    </location>
</feature>
<dbReference type="GO" id="GO:1903607">
    <property type="term" value="P:cytochrome c biosynthetic process"/>
    <property type="evidence" value="ECO:0007669"/>
    <property type="project" value="TreeGrafter"/>
</dbReference>
<dbReference type="PRINTS" id="PR01414">
    <property type="entry name" value="CCMBBIOGNSIS"/>
</dbReference>
<keyword evidence="6 12" id="KW-1003">Cell membrane</keyword>
<feature type="transmembrane region" description="Helical" evidence="13">
    <location>
        <begin position="194"/>
        <end position="216"/>
    </location>
</feature>
<evidence type="ECO:0000256" key="2">
    <source>
        <dbReference type="ARBA" id="ARBA00004429"/>
    </source>
</evidence>
<keyword evidence="7 12" id="KW-0997">Cell inner membrane</keyword>
<dbReference type="GO" id="GO:0017004">
    <property type="term" value="P:cytochrome complex assembly"/>
    <property type="evidence" value="ECO:0007669"/>
    <property type="project" value="UniProtKB-KW"/>
</dbReference>
<sequence>MISSFSLFAKQCKRELLIQVRQIRFLVNSCLFFLIFIFMFPLTLKPEAVLLKTIVPGLVWMAILLSFLLSSERLFQQDYEHGVIEQWIVSGQSLPLLVGAKIIAHWLFNLLPLLILCPVVALLFSLSVWETEVLALTIICGTPALLFLCALAAAFGVGVNQKGLLMALILLPLTLPLLIFGSGTLNIAMQGLPISAYLALLLAMSVVATGFLPYAIAGVMRISHVE</sequence>
<accession>A0A0W0S060</accession>
<evidence type="ECO:0000313" key="15">
    <source>
        <dbReference type="Proteomes" id="UP000054695"/>
    </source>
</evidence>
<evidence type="ECO:0000256" key="3">
    <source>
        <dbReference type="ARBA" id="ARBA00010544"/>
    </source>
</evidence>
<feature type="transmembrane region" description="Helical" evidence="13">
    <location>
        <begin position="164"/>
        <end position="188"/>
    </location>
</feature>
<evidence type="ECO:0000313" key="14">
    <source>
        <dbReference type="EMBL" id="KTC76699.1"/>
    </source>
</evidence>
<dbReference type="AlphaFoldDB" id="A0A0W0S060"/>
<dbReference type="EMBL" id="LNXU01000003">
    <property type="protein sequence ID" value="KTC76699.1"/>
    <property type="molecule type" value="Genomic_DNA"/>
</dbReference>
<comment type="caution">
    <text evidence="14">The sequence shown here is derived from an EMBL/GenBank/DDBJ whole genome shotgun (WGS) entry which is preliminary data.</text>
</comment>
<evidence type="ECO:0000256" key="6">
    <source>
        <dbReference type="ARBA" id="ARBA00022475"/>
    </source>
</evidence>
<dbReference type="Pfam" id="PF03379">
    <property type="entry name" value="CcmB"/>
    <property type="match status" value="1"/>
</dbReference>
<keyword evidence="11 12" id="KW-0472">Membrane</keyword>
<dbReference type="PANTHER" id="PTHR30070">
    <property type="entry name" value="HEME EXPORTER PROTEIN B"/>
    <property type="match status" value="1"/>
</dbReference>
<dbReference type="NCBIfam" id="TIGR01190">
    <property type="entry name" value="ccmB"/>
    <property type="match status" value="1"/>
</dbReference>
<comment type="similarity">
    <text evidence="3 12">Belongs to the CcmB/CycW/HelB family.</text>
</comment>
<evidence type="ECO:0000256" key="5">
    <source>
        <dbReference type="ARBA" id="ARBA00022448"/>
    </source>
</evidence>
<gene>
    <name evidence="14" type="primary">ccmB</name>
    <name evidence="14" type="ORF">Lboz_0454</name>
</gene>
<dbReference type="InterPro" id="IPR026031">
    <property type="entry name" value="Cyt_c_CcmB_bac"/>
</dbReference>
<evidence type="ECO:0000256" key="12">
    <source>
        <dbReference type="PIRNR" id="PIRNR002764"/>
    </source>
</evidence>
<dbReference type="GO" id="GO:0015232">
    <property type="term" value="F:heme transmembrane transporter activity"/>
    <property type="evidence" value="ECO:0007669"/>
    <property type="project" value="InterPro"/>
</dbReference>
<keyword evidence="10 13" id="KW-1133">Transmembrane helix</keyword>
<evidence type="ECO:0000256" key="10">
    <source>
        <dbReference type="ARBA" id="ARBA00022989"/>
    </source>
</evidence>
<feature type="transmembrane region" description="Helical" evidence="13">
    <location>
        <begin position="49"/>
        <end position="69"/>
    </location>
</feature>
<evidence type="ECO:0000256" key="11">
    <source>
        <dbReference type="ARBA" id="ARBA00023136"/>
    </source>
</evidence>
<feature type="transmembrane region" description="Helical" evidence="13">
    <location>
        <begin position="106"/>
        <end position="127"/>
    </location>
</feature>
<keyword evidence="5 12" id="KW-0813">Transport</keyword>
<keyword evidence="8 13" id="KW-0812">Transmembrane</keyword>
<comment type="subcellular location">
    <subcellularLocation>
        <location evidence="2">Cell inner membrane</location>
        <topology evidence="2">Multi-pass membrane protein</topology>
    </subcellularLocation>
</comment>
<dbReference type="STRING" id="447.Lboz_0454"/>
<dbReference type="Proteomes" id="UP000054695">
    <property type="component" value="Unassembled WGS sequence"/>
</dbReference>
<dbReference type="PATRIC" id="fig|447.4.peg.486"/>
<keyword evidence="15" id="KW-1185">Reference proteome</keyword>
<name>A0A0W0S060_LEGBO</name>